<dbReference type="PRINTS" id="PR00080">
    <property type="entry name" value="SDRFAMILY"/>
</dbReference>
<comment type="similarity">
    <text evidence="1">Belongs to the short-chain dehydrogenases/reductases (SDR) family.</text>
</comment>
<dbReference type="Pfam" id="PF00596">
    <property type="entry name" value="Aldolase_II"/>
    <property type="match status" value="1"/>
</dbReference>
<sequence length="700" mass="75843">MTHPSATQRLENKWDVDLAAPMSESEKLLYRSNLLGSDKRITNYGGGNTSAKVIETDPLTGEPAEVLWVKGSGGDVGSIRMDGFATLYMDKLNALRGIYRGGEHEDEMVAFLRHCTFNLNPRAASIDTPLHAYVPAKHVDHMHPDAIIAIAAAKDSKKLTQEIFGDRIGWLPWKRPGYELGLWLSDFCEKNPDAKGVVLESHGLFTWADDARECYERTLEIIQTAMDWFAEQTAGKPAFGGALHHSLSAAARRATAARLMPVLRGMVSDQQQMVGHFEDSDAVLEFVNAKDMTRLASMGTSCPDHFLRTKICPLVVDFDPANPDVAATLAGLSDAVSAYRQGYQSYYERCKRADSPPMRDPNAVVYLVPGVGMITFAKDKATARISGEFYVNAINVMRGADAVSEYQGLPEQEAFDIEYWLLEEAKLQRMPAPKALAGRVALVTGGAGGIGSATAERYLREGACVMLADIDDNALAQTAAKLSARYSTDVVRTINMDVTDEAAVIACYAETAAEFGGIDILVSNAGIASSAPVEDTTLALWNKNMAILSTGYFLVSREAFKVFKAQDMGGSVVFVASKNGLAASPNASAYCTAKASEIHLARCLALEGAEMGVRVNVVNPDAVLQGSKIWEGEWLDQRAGTYGTDKSGLEAMYRDRSMLKRSVLPQDIAEAAYFLASDLSSKSTGNIINVDAGNVQAFTR</sequence>
<dbReference type="GO" id="GO:0016491">
    <property type="term" value="F:oxidoreductase activity"/>
    <property type="evidence" value="ECO:0007669"/>
    <property type="project" value="UniProtKB-KW"/>
</dbReference>
<dbReference type="OrthoDB" id="9774430at2"/>
<dbReference type="Pfam" id="PF13561">
    <property type="entry name" value="adh_short_C2"/>
    <property type="match status" value="1"/>
</dbReference>
<dbReference type="HOGENOM" id="CLU_024866_0_0_5"/>
<dbReference type="RefSeq" id="WP_011569209.1">
    <property type="nucleotide sequence ID" value="NC_008209.1"/>
</dbReference>
<gene>
    <name evidence="4" type="ordered locus">RD1_3083</name>
</gene>
<name>Q164K0_ROSDO</name>
<dbReference type="SUPFAM" id="SSF53639">
    <property type="entry name" value="AraD/HMP-PK domain-like"/>
    <property type="match status" value="1"/>
</dbReference>
<dbReference type="PANTHER" id="PTHR43669">
    <property type="entry name" value="5-KETO-D-GLUCONATE 5-REDUCTASE"/>
    <property type="match status" value="1"/>
</dbReference>
<protein>
    <submittedName>
        <fullName evidence="4">Oxidoreductase, putative</fullName>
    </submittedName>
</protein>
<dbReference type="NCBIfam" id="TIGR02632">
    <property type="entry name" value="RhaD_aldol-ADH"/>
    <property type="match status" value="1"/>
</dbReference>
<dbReference type="AlphaFoldDB" id="Q164K0"/>
<dbReference type="SMART" id="SM01007">
    <property type="entry name" value="Aldolase_II"/>
    <property type="match status" value="1"/>
</dbReference>
<dbReference type="InterPro" id="IPR013454">
    <property type="entry name" value="Bifunc_RhaD/ADH"/>
</dbReference>
<evidence type="ECO:0000256" key="2">
    <source>
        <dbReference type="ARBA" id="ARBA00023002"/>
    </source>
</evidence>
<accession>Q164K0</accession>
<dbReference type="KEGG" id="rde:RD1_3083"/>
<dbReference type="eggNOG" id="COG1028">
    <property type="taxonomic scope" value="Bacteria"/>
</dbReference>
<dbReference type="eggNOG" id="COG3347">
    <property type="taxonomic scope" value="Bacteria"/>
</dbReference>
<dbReference type="InterPro" id="IPR036291">
    <property type="entry name" value="NAD(P)-bd_dom_sf"/>
</dbReference>
<dbReference type="Proteomes" id="UP000007029">
    <property type="component" value="Chromosome"/>
</dbReference>
<dbReference type="EMBL" id="CP000362">
    <property type="protein sequence ID" value="ABG32593.1"/>
    <property type="molecule type" value="Genomic_DNA"/>
</dbReference>
<keyword evidence="5" id="KW-1185">Reference proteome</keyword>
<feature type="domain" description="Class II aldolase/adducin N-terminal" evidence="3">
    <location>
        <begin position="27"/>
        <end position="229"/>
    </location>
</feature>
<organism evidence="4 5">
    <name type="scientific">Roseobacter denitrificans (strain ATCC 33942 / OCh 114)</name>
    <name type="common">Erythrobacter sp. (strain OCh 114)</name>
    <name type="synonym">Roseobacter denitrificans</name>
    <dbReference type="NCBI Taxonomy" id="375451"/>
    <lineage>
        <taxon>Bacteria</taxon>
        <taxon>Pseudomonadati</taxon>
        <taxon>Pseudomonadota</taxon>
        <taxon>Alphaproteobacteria</taxon>
        <taxon>Rhodobacterales</taxon>
        <taxon>Roseobacteraceae</taxon>
        <taxon>Roseobacter</taxon>
    </lineage>
</organism>
<dbReference type="InterPro" id="IPR036409">
    <property type="entry name" value="Aldolase_II/adducin_N_sf"/>
</dbReference>
<dbReference type="PANTHER" id="PTHR43669:SF8">
    <property type="entry name" value="SHORT-CHAIN TYPE DEHYDROGENASE_REDUCTASE-RELATED"/>
    <property type="match status" value="1"/>
</dbReference>
<dbReference type="InterPro" id="IPR001303">
    <property type="entry name" value="Aldolase_II/adducin_N"/>
</dbReference>
<evidence type="ECO:0000313" key="5">
    <source>
        <dbReference type="Proteomes" id="UP000007029"/>
    </source>
</evidence>
<proteinExistence type="inferred from homology"/>
<evidence type="ECO:0000256" key="1">
    <source>
        <dbReference type="ARBA" id="ARBA00006484"/>
    </source>
</evidence>
<dbReference type="NCBIfam" id="NF006189">
    <property type="entry name" value="PRK08324.1-3"/>
    <property type="match status" value="1"/>
</dbReference>
<dbReference type="CDD" id="cd08943">
    <property type="entry name" value="R1PA_ADH_SDR_c"/>
    <property type="match status" value="1"/>
</dbReference>
<evidence type="ECO:0000313" key="4">
    <source>
        <dbReference type="EMBL" id="ABG32593.1"/>
    </source>
</evidence>
<keyword evidence="2" id="KW-0560">Oxidoreductase</keyword>
<reference evidence="4 5" key="1">
    <citation type="journal article" date="2007" name="J. Bacteriol.">
        <title>The complete genome sequence of Roseobacter denitrificans reveals a mixotrophic rather than photosynthetic metabolism.</title>
        <authorList>
            <person name="Swingley W.D."/>
            <person name="Sadekar S."/>
            <person name="Mastrian S.D."/>
            <person name="Matthies H.J."/>
            <person name="Hao J."/>
            <person name="Ramos H."/>
            <person name="Acharya C.R."/>
            <person name="Conrad A.L."/>
            <person name="Taylor H.L."/>
            <person name="Dejesa L.C."/>
            <person name="Shah M.K."/>
            <person name="O'huallachain M.E."/>
            <person name="Lince M.T."/>
            <person name="Blankenship R.E."/>
            <person name="Beatty J.T."/>
            <person name="Touchman J.W."/>
        </authorList>
    </citation>
    <scope>NUCLEOTIDE SEQUENCE [LARGE SCALE GENOMIC DNA]</scope>
    <source>
        <strain evidence="5">ATCC 33942 / OCh 114</strain>
    </source>
</reference>
<dbReference type="FunFam" id="3.40.50.720:FF:000084">
    <property type="entry name" value="Short-chain dehydrogenase reductase"/>
    <property type="match status" value="1"/>
</dbReference>
<evidence type="ECO:0000259" key="3">
    <source>
        <dbReference type="SMART" id="SM01007"/>
    </source>
</evidence>
<dbReference type="SUPFAM" id="SSF51735">
    <property type="entry name" value="NAD(P)-binding Rossmann-fold domains"/>
    <property type="match status" value="1"/>
</dbReference>
<dbReference type="STRING" id="375451.RD1_3083"/>
<dbReference type="Gene3D" id="3.40.50.720">
    <property type="entry name" value="NAD(P)-binding Rossmann-like Domain"/>
    <property type="match status" value="1"/>
</dbReference>
<dbReference type="PRINTS" id="PR00081">
    <property type="entry name" value="GDHRDH"/>
</dbReference>
<dbReference type="InterPro" id="IPR002347">
    <property type="entry name" value="SDR_fam"/>
</dbReference>
<dbReference type="DNASU" id="4198708"/>
<dbReference type="Gene3D" id="3.40.225.10">
    <property type="entry name" value="Class II aldolase/adducin N-terminal domain"/>
    <property type="match status" value="1"/>
</dbReference>